<organism evidence="20 21">
    <name type="scientific">Tribonema minus</name>
    <dbReference type="NCBI Taxonomy" id="303371"/>
    <lineage>
        <taxon>Eukaryota</taxon>
        <taxon>Sar</taxon>
        <taxon>Stramenopiles</taxon>
        <taxon>Ochrophyta</taxon>
        <taxon>PX clade</taxon>
        <taxon>Xanthophyceae</taxon>
        <taxon>Tribonematales</taxon>
        <taxon>Tribonemataceae</taxon>
        <taxon>Tribonema</taxon>
    </lineage>
</organism>
<keyword evidence="12" id="KW-1133">Transmembrane helix</keyword>
<evidence type="ECO:0000256" key="9">
    <source>
        <dbReference type="ARBA" id="ARBA00022786"/>
    </source>
</evidence>
<evidence type="ECO:0000313" key="20">
    <source>
        <dbReference type="EMBL" id="KAG5185674.1"/>
    </source>
</evidence>
<evidence type="ECO:0000256" key="18">
    <source>
        <dbReference type="PROSITE-ProRule" id="PRU00175"/>
    </source>
</evidence>
<keyword evidence="14" id="KW-0576">Peroxisome</keyword>
<keyword evidence="7" id="KW-0479">Metal-binding</keyword>
<keyword evidence="13" id="KW-0472">Membrane</keyword>
<evidence type="ECO:0000256" key="17">
    <source>
        <dbReference type="ARBA" id="ARBA00034523"/>
    </source>
</evidence>
<dbReference type="PROSITE" id="PS50089">
    <property type="entry name" value="ZF_RING_2"/>
    <property type="match status" value="1"/>
</dbReference>
<evidence type="ECO:0000313" key="21">
    <source>
        <dbReference type="Proteomes" id="UP000664859"/>
    </source>
</evidence>
<dbReference type="GO" id="GO:0008270">
    <property type="term" value="F:zinc ion binding"/>
    <property type="evidence" value="ECO:0007669"/>
    <property type="project" value="UniProtKB-KW"/>
</dbReference>
<evidence type="ECO:0000256" key="2">
    <source>
        <dbReference type="ARBA" id="ARBA00004906"/>
    </source>
</evidence>
<accession>A0A835Z8Z6</accession>
<dbReference type="PANTHER" id="PTHR48178">
    <property type="entry name" value="PEROXISOME BIOGENESIS FACTOR 2"/>
    <property type="match status" value="1"/>
</dbReference>
<keyword evidence="5" id="KW-0808">Transferase</keyword>
<evidence type="ECO:0000256" key="8">
    <source>
        <dbReference type="ARBA" id="ARBA00022771"/>
    </source>
</evidence>
<dbReference type="InterPro" id="IPR006845">
    <property type="entry name" value="Pex_N"/>
</dbReference>
<keyword evidence="4" id="KW-0813">Transport</keyword>
<evidence type="ECO:0000256" key="12">
    <source>
        <dbReference type="ARBA" id="ARBA00022989"/>
    </source>
</evidence>
<keyword evidence="9" id="KW-0833">Ubl conjugation pathway</keyword>
<comment type="subcellular location">
    <subcellularLocation>
        <location evidence="1">Peroxisome membrane</location>
        <topology evidence="1">Multi-pass membrane protein</topology>
    </subcellularLocation>
</comment>
<dbReference type="InterPro" id="IPR025654">
    <property type="entry name" value="PEX2/10"/>
</dbReference>
<sequence length="286" mass="29985">MAEAPLPSPTDWAKPIPELAQVQALATATPVPSPPVLRVNQLDAGVLDGELMELLKMQLARVFSMCSQGFSERYKPEVEAGLRLLLWGYTVMAQVPTPGMRLQNLRLAWAVLAHAHRAYRVAWLLNCLAFLRGARYPTPLDRALRLRMVAAAAAATAAPRPINYAFLSRRLLWEHAAAAAAAAAPAARALRLPARAAAAARRLGVRAGGGRGGAGAGGGEGGCVECGALRARQPYVADCGHTFCYYCVRVGCEDDAEYGCPACGARFAAAAPLRSGSGGGGAEPPS</sequence>
<evidence type="ECO:0000256" key="13">
    <source>
        <dbReference type="ARBA" id="ARBA00023136"/>
    </source>
</evidence>
<evidence type="ECO:0000256" key="16">
    <source>
        <dbReference type="ARBA" id="ARBA00034438"/>
    </source>
</evidence>
<evidence type="ECO:0000256" key="5">
    <source>
        <dbReference type="ARBA" id="ARBA00022679"/>
    </source>
</evidence>
<reference evidence="20" key="1">
    <citation type="submission" date="2021-02" db="EMBL/GenBank/DDBJ databases">
        <title>First Annotated Genome of the Yellow-green Alga Tribonema minus.</title>
        <authorList>
            <person name="Mahan K.M."/>
        </authorList>
    </citation>
    <scope>NUCLEOTIDE SEQUENCE</scope>
    <source>
        <strain evidence="20">UTEX B ZZ1240</strain>
    </source>
</reference>
<comment type="caution">
    <text evidence="20">The sequence shown here is derived from an EMBL/GenBank/DDBJ whole genome shotgun (WGS) entry which is preliminary data.</text>
</comment>
<dbReference type="InterPro" id="IPR001841">
    <property type="entry name" value="Znf_RING"/>
</dbReference>
<protein>
    <recommendedName>
        <fullName evidence="17">RING-type E3 ubiquitin transferase (cysteine targeting)</fullName>
        <ecNumber evidence="17">2.3.2.36</ecNumber>
    </recommendedName>
    <alternativeName>
        <fullName evidence="15">Peroxin-2</fullName>
    </alternativeName>
</protein>
<comment type="catalytic activity">
    <reaction evidence="16">
        <text>[E2 ubiquitin-conjugating enzyme]-S-ubiquitinyl-L-cysteine + [acceptor protein]-L-cysteine = [E2 ubiquitin-conjugating enzyme]-L-cysteine + [acceptor protein]-S-ubiquitinyl-L-cysteine.</text>
        <dbReference type="EC" id="2.3.2.36"/>
    </reaction>
</comment>
<keyword evidence="21" id="KW-1185">Reference proteome</keyword>
<dbReference type="PROSITE" id="PS00518">
    <property type="entry name" value="ZF_RING_1"/>
    <property type="match status" value="1"/>
</dbReference>
<keyword evidence="8 18" id="KW-0863">Zinc-finger</keyword>
<keyword evidence="11" id="KW-0653">Protein transport</keyword>
<dbReference type="Gene3D" id="3.30.40.10">
    <property type="entry name" value="Zinc/RING finger domain, C3HC4 (zinc finger)"/>
    <property type="match status" value="1"/>
</dbReference>
<evidence type="ECO:0000259" key="19">
    <source>
        <dbReference type="PROSITE" id="PS50089"/>
    </source>
</evidence>
<dbReference type="EC" id="2.3.2.36" evidence="17"/>
<evidence type="ECO:0000256" key="6">
    <source>
        <dbReference type="ARBA" id="ARBA00022692"/>
    </source>
</evidence>
<evidence type="ECO:0000256" key="1">
    <source>
        <dbReference type="ARBA" id="ARBA00004585"/>
    </source>
</evidence>
<dbReference type="OrthoDB" id="193747at2759"/>
<evidence type="ECO:0000256" key="4">
    <source>
        <dbReference type="ARBA" id="ARBA00022448"/>
    </source>
</evidence>
<dbReference type="Proteomes" id="UP000664859">
    <property type="component" value="Unassembled WGS sequence"/>
</dbReference>
<proteinExistence type="inferred from homology"/>
<keyword evidence="6" id="KW-0812">Transmembrane</keyword>
<comment type="similarity">
    <text evidence="3">Belongs to the pex2/pex10/pex12 family.</text>
</comment>
<dbReference type="GO" id="GO:0061630">
    <property type="term" value="F:ubiquitin protein ligase activity"/>
    <property type="evidence" value="ECO:0007669"/>
    <property type="project" value="UniProtKB-EC"/>
</dbReference>
<dbReference type="PANTHER" id="PTHR48178:SF1">
    <property type="entry name" value="PEROXISOME BIOGENESIS FACTOR 2"/>
    <property type="match status" value="1"/>
</dbReference>
<evidence type="ECO:0000256" key="10">
    <source>
        <dbReference type="ARBA" id="ARBA00022833"/>
    </source>
</evidence>
<feature type="domain" description="RING-type" evidence="19">
    <location>
        <begin position="223"/>
        <end position="263"/>
    </location>
</feature>
<dbReference type="SUPFAM" id="SSF57850">
    <property type="entry name" value="RING/U-box"/>
    <property type="match status" value="1"/>
</dbReference>
<dbReference type="GO" id="GO:0005778">
    <property type="term" value="C:peroxisomal membrane"/>
    <property type="evidence" value="ECO:0007669"/>
    <property type="project" value="UniProtKB-SubCell"/>
</dbReference>
<evidence type="ECO:0000256" key="14">
    <source>
        <dbReference type="ARBA" id="ARBA00023140"/>
    </source>
</evidence>
<dbReference type="Pfam" id="PF04757">
    <property type="entry name" value="Pex2_Pex12"/>
    <property type="match status" value="2"/>
</dbReference>
<dbReference type="GO" id="GO:0016558">
    <property type="term" value="P:protein import into peroxisome matrix"/>
    <property type="evidence" value="ECO:0007669"/>
    <property type="project" value="InterPro"/>
</dbReference>
<dbReference type="InterPro" id="IPR017907">
    <property type="entry name" value="Znf_RING_CS"/>
</dbReference>
<dbReference type="EMBL" id="JAFCMP010000124">
    <property type="protein sequence ID" value="KAG5185674.1"/>
    <property type="molecule type" value="Genomic_DNA"/>
</dbReference>
<comment type="pathway">
    <text evidence="2">Protein modification; protein ubiquitination.</text>
</comment>
<gene>
    <name evidence="20" type="ORF">JKP88DRAFT_262634</name>
</gene>
<dbReference type="InterPro" id="IPR013083">
    <property type="entry name" value="Znf_RING/FYVE/PHD"/>
</dbReference>
<keyword evidence="10" id="KW-0862">Zinc</keyword>
<dbReference type="AlphaFoldDB" id="A0A835Z8Z6"/>
<evidence type="ECO:0000256" key="7">
    <source>
        <dbReference type="ARBA" id="ARBA00022723"/>
    </source>
</evidence>
<evidence type="ECO:0000256" key="3">
    <source>
        <dbReference type="ARBA" id="ARBA00008704"/>
    </source>
</evidence>
<evidence type="ECO:0000256" key="11">
    <source>
        <dbReference type="ARBA" id="ARBA00022927"/>
    </source>
</evidence>
<evidence type="ECO:0000256" key="15">
    <source>
        <dbReference type="ARBA" id="ARBA00032511"/>
    </source>
</evidence>
<name>A0A835Z8Z6_9STRA</name>